<evidence type="ECO:0000313" key="1">
    <source>
        <dbReference type="EMBL" id="MFI2477054.1"/>
    </source>
</evidence>
<dbReference type="InterPro" id="IPR016032">
    <property type="entry name" value="Sig_transdc_resp-reg_C-effctor"/>
</dbReference>
<dbReference type="EMBL" id="JBIRYO010000021">
    <property type="protein sequence ID" value="MFI2477054.1"/>
    <property type="molecule type" value="Genomic_DNA"/>
</dbReference>
<sequence>MALALPETEQRVIGCAEAGVVGYVPREGSLDDLMATIWHAAQGKTLRSPRIPAGLVRRLATLANESRLRRARPLLTIRESEVADHIALGLSNREIAA</sequence>
<proteinExistence type="predicted"/>
<comment type="caution">
    <text evidence="1">The sequence shown here is derived from an EMBL/GenBank/DDBJ whole genome shotgun (WGS) entry which is preliminary data.</text>
</comment>
<dbReference type="SUPFAM" id="SSF46894">
    <property type="entry name" value="C-terminal effector domain of the bipartite response regulators"/>
    <property type="match status" value="1"/>
</dbReference>
<evidence type="ECO:0008006" key="3">
    <source>
        <dbReference type="Google" id="ProtNLM"/>
    </source>
</evidence>
<keyword evidence="2" id="KW-1185">Reference proteome</keyword>
<dbReference type="RefSeq" id="WP_364818721.1">
    <property type="nucleotide sequence ID" value="NZ_JBFAYM010000001.1"/>
</dbReference>
<name>A0ABW7X7S8_9NOCA</name>
<protein>
    <recommendedName>
        <fullName evidence="3">DNA-binding response regulator</fullName>
    </recommendedName>
</protein>
<dbReference type="Proteomes" id="UP001611415">
    <property type="component" value="Unassembled WGS sequence"/>
</dbReference>
<evidence type="ECO:0000313" key="2">
    <source>
        <dbReference type="Proteomes" id="UP001611415"/>
    </source>
</evidence>
<organism evidence="1 2">
    <name type="scientific">Nocardia xishanensis</name>
    <dbReference type="NCBI Taxonomy" id="238964"/>
    <lineage>
        <taxon>Bacteria</taxon>
        <taxon>Bacillati</taxon>
        <taxon>Actinomycetota</taxon>
        <taxon>Actinomycetes</taxon>
        <taxon>Mycobacteriales</taxon>
        <taxon>Nocardiaceae</taxon>
        <taxon>Nocardia</taxon>
    </lineage>
</organism>
<dbReference type="Gene3D" id="3.40.50.2300">
    <property type="match status" value="1"/>
</dbReference>
<reference evidence="1 2" key="1">
    <citation type="submission" date="2024-10" db="EMBL/GenBank/DDBJ databases">
        <title>The Natural Products Discovery Center: Release of the First 8490 Sequenced Strains for Exploring Actinobacteria Biosynthetic Diversity.</title>
        <authorList>
            <person name="Kalkreuter E."/>
            <person name="Kautsar S.A."/>
            <person name="Yang D."/>
            <person name="Bader C.D."/>
            <person name="Teijaro C.N."/>
            <person name="Fluegel L."/>
            <person name="Davis C.M."/>
            <person name="Simpson J.R."/>
            <person name="Lauterbach L."/>
            <person name="Steele A.D."/>
            <person name="Gui C."/>
            <person name="Meng S."/>
            <person name="Li G."/>
            <person name="Viehrig K."/>
            <person name="Ye F."/>
            <person name="Su P."/>
            <person name="Kiefer A.F."/>
            <person name="Nichols A."/>
            <person name="Cepeda A.J."/>
            <person name="Yan W."/>
            <person name="Fan B."/>
            <person name="Jiang Y."/>
            <person name="Adhikari A."/>
            <person name="Zheng C.-J."/>
            <person name="Schuster L."/>
            <person name="Cowan T.M."/>
            <person name="Smanski M.J."/>
            <person name="Chevrette M.G."/>
            <person name="De Carvalho L.P.S."/>
            <person name="Shen B."/>
        </authorList>
    </citation>
    <scope>NUCLEOTIDE SEQUENCE [LARGE SCALE GENOMIC DNA]</scope>
    <source>
        <strain evidence="1 2">NPDC019275</strain>
    </source>
</reference>
<gene>
    <name evidence="1" type="ORF">ACH49W_27035</name>
</gene>
<accession>A0ABW7X7S8</accession>